<dbReference type="SUPFAM" id="SSF53335">
    <property type="entry name" value="S-adenosyl-L-methionine-dependent methyltransferases"/>
    <property type="match status" value="1"/>
</dbReference>
<keyword evidence="7" id="KW-0547">Nucleotide-binding</keyword>
<dbReference type="Gene3D" id="1.10.155.10">
    <property type="entry name" value="Chemotaxis receptor methyltransferase CheR, N-terminal domain"/>
    <property type="match status" value="1"/>
</dbReference>
<dbReference type="CDD" id="cd02440">
    <property type="entry name" value="AdoMet_MTases"/>
    <property type="match status" value="1"/>
</dbReference>
<dbReference type="GO" id="GO:0006935">
    <property type="term" value="P:chemotaxis"/>
    <property type="evidence" value="ECO:0007669"/>
    <property type="project" value="UniProtKB-UniRule"/>
</dbReference>
<dbReference type="Pfam" id="PF00512">
    <property type="entry name" value="HisKA"/>
    <property type="match status" value="1"/>
</dbReference>
<keyword evidence="4" id="KW-0489">Methyltransferase</keyword>
<evidence type="ECO:0000256" key="3">
    <source>
        <dbReference type="ARBA" id="ARBA00004370"/>
    </source>
</evidence>
<keyword evidence="5" id="KW-0808">Transferase</keyword>
<evidence type="ECO:0000256" key="14">
    <source>
        <dbReference type="SAM" id="Coils"/>
    </source>
</evidence>
<keyword evidence="6" id="KW-0949">S-adenosyl-L-methionine</keyword>
<feature type="domain" description="Histidine kinase" evidence="16">
    <location>
        <begin position="1469"/>
        <end position="1687"/>
    </location>
</feature>
<dbReference type="GO" id="GO:0000155">
    <property type="term" value="F:phosphorelay sensor kinase activity"/>
    <property type="evidence" value="ECO:0007669"/>
    <property type="project" value="InterPro"/>
</dbReference>
<dbReference type="NCBIfam" id="TIGR00229">
    <property type="entry name" value="sensory_box"/>
    <property type="match status" value="1"/>
</dbReference>
<dbReference type="SMART" id="SM00387">
    <property type="entry name" value="HATPase_c"/>
    <property type="match status" value="1"/>
</dbReference>
<dbReference type="PROSITE" id="PS50110">
    <property type="entry name" value="RESPONSE_REGULATORY"/>
    <property type="match status" value="1"/>
</dbReference>
<comment type="catalytic activity">
    <reaction evidence="1">
        <text>ATP + protein L-histidine = ADP + protein N-phospho-L-histidine.</text>
        <dbReference type="EC" id="2.7.13.3"/>
    </reaction>
</comment>
<dbReference type="InterPro" id="IPR003018">
    <property type="entry name" value="GAF"/>
</dbReference>
<dbReference type="Gene3D" id="3.30.450.20">
    <property type="entry name" value="PAS domain"/>
    <property type="match status" value="4"/>
</dbReference>
<feature type="compositionally biased region" description="Basic residues" evidence="15">
    <location>
        <begin position="1"/>
        <end position="12"/>
    </location>
</feature>
<dbReference type="SMART" id="SM00138">
    <property type="entry name" value="MeTrc"/>
    <property type="match status" value="1"/>
</dbReference>
<evidence type="ECO:0000256" key="6">
    <source>
        <dbReference type="ARBA" id="ARBA00022691"/>
    </source>
</evidence>
<evidence type="ECO:0000256" key="10">
    <source>
        <dbReference type="ARBA" id="ARBA00023012"/>
    </source>
</evidence>
<dbReference type="PROSITE" id="PS50112">
    <property type="entry name" value="PAS"/>
    <property type="match status" value="1"/>
</dbReference>
<feature type="domain" description="PAC" evidence="19">
    <location>
        <begin position="838"/>
        <end position="888"/>
    </location>
</feature>
<evidence type="ECO:0000259" key="18">
    <source>
        <dbReference type="PROSITE" id="PS50112"/>
    </source>
</evidence>
<evidence type="ECO:0000259" key="17">
    <source>
        <dbReference type="PROSITE" id="PS50110"/>
    </source>
</evidence>
<evidence type="ECO:0000259" key="16">
    <source>
        <dbReference type="PROSITE" id="PS50109"/>
    </source>
</evidence>
<dbReference type="CDD" id="cd00130">
    <property type="entry name" value="PAS"/>
    <property type="match status" value="2"/>
</dbReference>
<dbReference type="InterPro" id="IPR050903">
    <property type="entry name" value="Bact_Chemotaxis_MeTrfase"/>
</dbReference>
<dbReference type="SMART" id="SM00448">
    <property type="entry name" value="REC"/>
    <property type="match status" value="1"/>
</dbReference>
<dbReference type="Pfam" id="PF08448">
    <property type="entry name" value="PAS_4"/>
    <property type="match status" value="1"/>
</dbReference>
<evidence type="ECO:0000256" key="5">
    <source>
        <dbReference type="ARBA" id="ARBA00022679"/>
    </source>
</evidence>
<evidence type="ECO:0000256" key="13">
    <source>
        <dbReference type="PROSITE-ProRule" id="PRU00169"/>
    </source>
</evidence>
<feature type="domain" description="PAS" evidence="18">
    <location>
        <begin position="1318"/>
        <end position="1391"/>
    </location>
</feature>
<dbReference type="Gene3D" id="1.10.287.130">
    <property type="match status" value="1"/>
</dbReference>
<dbReference type="PROSITE" id="PS50109">
    <property type="entry name" value="HIS_KIN"/>
    <property type="match status" value="1"/>
</dbReference>
<dbReference type="InterPro" id="IPR029016">
    <property type="entry name" value="GAF-like_dom_sf"/>
</dbReference>
<feature type="coiled-coil region" evidence="14">
    <location>
        <begin position="692"/>
        <end position="775"/>
    </location>
</feature>
<feature type="domain" description="Response regulatory" evidence="17">
    <location>
        <begin position="1719"/>
        <end position="1838"/>
    </location>
</feature>
<dbReference type="Gene3D" id="3.40.50.150">
    <property type="entry name" value="Vaccinia Virus protein VP39"/>
    <property type="match status" value="1"/>
</dbReference>
<evidence type="ECO:0000256" key="15">
    <source>
        <dbReference type="SAM" id="MobiDB-lite"/>
    </source>
</evidence>
<dbReference type="InterPro" id="IPR001610">
    <property type="entry name" value="PAC"/>
</dbReference>
<dbReference type="InterPro" id="IPR013656">
    <property type="entry name" value="PAS_4"/>
</dbReference>
<dbReference type="Pfam" id="PF01739">
    <property type="entry name" value="CheR"/>
    <property type="match status" value="1"/>
</dbReference>
<dbReference type="InterPro" id="IPR000014">
    <property type="entry name" value="PAS"/>
</dbReference>
<feature type="domain" description="CheB-type methylesterase" evidence="20">
    <location>
        <begin position="48"/>
        <end position="237"/>
    </location>
</feature>
<dbReference type="FunFam" id="3.30.565.10:FF:000078">
    <property type="entry name" value="Two-component sensor histidine kinase"/>
    <property type="match status" value="1"/>
</dbReference>
<keyword evidence="13" id="KW-0597">Phosphoprotein</keyword>
<dbReference type="PROSITE" id="PS50113">
    <property type="entry name" value="PAC"/>
    <property type="match status" value="2"/>
</dbReference>
<dbReference type="SUPFAM" id="SSF55781">
    <property type="entry name" value="GAF domain-like"/>
    <property type="match status" value="1"/>
</dbReference>
<dbReference type="InterPro" id="IPR036804">
    <property type="entry name" value="CheR_N_sf"/>
</dbReference>
<dbReference type="InterPro" id="IPR013655">
    <property type="entry name" value="PAS_fold_3"/>
</dbReference>
<name>A0A5M6D1I1_9BACT</name>
<evidence type="ECO:0000259" key="19">
    <source>
        <dbReference type="PROSITE" id="PS50113"/>
    </source>
</evidence>
<dbReference type="SUPFAM" id="SSF47384">
    <property type="entry name" value="Homodimeric domain of signal transducing histidine kinase"/>
    <property type="match status" value="1"/>
</dbReference>
<dbReference type="InterPro" id="IPR022641">
    <property type="entry name" value="CheR_N"/>
</dbReference>
<dbReference type="PANTHER" id="PTHR24422">
    <property type="entry name" value="CHEMOTAXIS PROTEIN METHYLTRANSFERASE"/>
    <property type="match status" value="1"/>
</dbReference>
<dbReference type="InterPro" id="IPR035909">
    <property type="entry name" value="CheB_C"/>
</dbReference>
<dbReference type="Gene3D" id="3.30.450.40">
    <property type="match status" value="1"/>
</dbReference>
<evidence type="ECO:0000256" key="4">
    <source>
        <dbReference type="ARBA" id="ARBA00022603"/>
    </source>
</evidence>
<evidence type="ECO:0000256" key="9">
    <source>
        <dbReference type="ARBA" id="ARBA00022840"/>
    </source>
</evidence>
<organism evidence="22 23">
    <name type="scientific">Roseiconus nitratireducens</name>
    <dbReference type="NCBI Taxonomy" id="2605748"/>
    <lineage>
        <taxon>Bacteria</taxon>
        <taxon>Pseudomonadati</taxon>
        <taxon>Planctomycetota</taxon>
        <taxon>Planctomycetia</taxon>
        <taxon>Pirellulales</taxon>
        <taxon>Pirellulaceae</taxon>
        <taxon>Roseiconus</taxon>
    </lineage>
</organism>
<dbReference type="InterPro" id="IPR003594">
    <property type="entry name" value="HATPase_dom"/>
</dbReference>
<dbReference type="RefSeq" id="WP_161604585.1">
    <property type="nucleotide sequence ID" value="NZ_VWOX01000010.1"/>
</dbReference>
<dbReference type="InterPro" id="IPR001789">
    <property type="entry name" value="Sig_transdc_resp-reg_receiver"/>
</dbReference>
<dbReference type="Pfam" id="PF01590">
    <property type="entry name" value="GAF"/>
    <property type="match status" value="1"/>
</dbReference>
<dbReference type="PRINTS" id="PR00996">
    <property type="entry name" value="CHERMTFRASE"/>
</dbReference>
<dbReference type="InterPro" id="IPR005467">
    <property type="entry name" value="His_kinase_dom"/>
</dbReference>
<keyword evidence="11" id="KW-0472">Membrane</keyword>
<dbReference type="InterPro" id="IPR000780">
    <property type="entry name" value="CheR_MeTrfase"/>
</dbReference>
<dbReference type="EMBL" id="VWOX01000010">
    <property type="protein sequence ID" value="KAA5541324.1"/>
    <property type="molecule type" value="Genomic_DNA"/>
</dbReference>
<dbReference type="Pfam" id="PF13596">
    <property type="entry name" value="PAS_10"/>
    <property type="match status" value="1"/>
</dbReference>
<dbReference type="SUPFAM" id="SSF55874">
    <property type="entry name" value="ATPase domain of HSP90 chaperone/DNA topoisomerase II/histidine kinase"/>
    <property type="match status" value="1"/>
</dbReference>
<sequence>MAKKKRPTKSKKERLGSEDSSRGSAGQEAGSGSKVEPRSESANDDPGGRSGCVVVGVGASAGGLEAYKCLLRHLPSNSGVAFVLVQHLDPTHESLMVELLSKYTKMSVQHVEDETPIEPNHVYMIPPNQFISMRNGVLHLEPPVAERGVRLPINHFFRSLAMECRERAICVVLSGTGTDGAEGVRHVKAEGGMTIVEHPDSAAYDGMPRAAVLTGAVDYLLPCEEMANVIVSYAKHPYVNDQPRASLAERAPDHFRAILTLLQAHTDHDFTRYKKGTLTRRIERRMGIRHLDNPADYLKLLRNDAAELKELFKDMLIGVTRFFRDDDCWEMIADLIGRRIRERTSEEPFRVWVPGCSTGEEAYTIAMLLHEQQEILGRRLDTQIFGTDIDSESIEIARLGVYSDGIASDLPDGYVDRFFHREGDRLRVKKGLRESCVFAAQNLLSDPPFSGLDLISCRNLLIYIESDVQRRVFDMFHFALKPSGLLFLGSSESPGNRSNQFKTIAQKARIYEKVGESRSLASALSMGATEPTSRPVSASDGSFGVHPTVSITEISKKALMDAFAPASVVVNQKGMIQYIHGPVRDYLDFPTGEPELDLAAMALDGLKAKTRQALQRARTDDQVTQSIAPHVRRNGSRVAVRIRVQPLSAMRGESKLYLISFTDEGTSKASDSESVWSEELGQLEGESERELALELQATREDLQSTIEEVESANEELKASNEEVMSMNEELQSTNEELETSREELQSLNEELSTVNNQLHDKVDEVEHTNDDLTNLLASTEMATLFLDSDLRIRKFTPATKRLMNLIDSDIGRPIVDLVSRVNDPDMEQDAREVLTHLAPVEKEVQSRGGQWFMRRINPFRTSENKIEGVVMTFSDVTSVKVASRQIENRERQQAIIAQLGRAALSGLDLAELLDRAVVDLAETLETEFAKVLQLEEDRRKLKLVAGYGWREGLVGSALVPTGIDSQAGYTLQSSAPTITKDLRKEKRFSGPELLSEHEVTSGMSVIIGPEDAPWGVLGVHSKQSKQFSVDDANFVQSVANLIWEAIQRKNHETKLRDNEVRMQAFLSNSAVVAWMKDEQLRYTYMCPTFENRFDLDQSEWIGKTDFDVWPDEIAKQFRLNDEHVLKTGDTIETVEQSAYPNGERPHFFVSKFLLTNSSGERFVGGLGIDISDRIAVESELAENQQLLQAFIDNADICMGVVELPSDDSDVLHVLDNVATERFFGVGRHQTEGRWARKDLQVSEECVEQWIAKYRESESKRRATRFDYYHPEDESVGEGRWLNVSVSYMGDGEEGRTRFCYTASDDTERRKAEISVRESEERLQLAAQMAGFGTYYGDFQTGQLIWSSELKSIFGLASDESIEHAAGEVTDQIHPEDRERVEERFRESLDPRGQGVLNLEHRIVRRDGEVRWVMLQGKTAFQGDGPDRKPSRIAGVVLDITLRHAYEEQVVSARQMAEQANRAKSQFLANMSHEIRTPMTAILGYADVLMDRTNDRDVIQCVRTIRRNADYLLELINDILDLSKIEAGKMTPEIAPCNVAAILSNVRSLLNVRAEVKELYLDVELEGEVPELIQTDDKLFRQVLINLVGNAIKFTQEGGVVVKVSCNPDQQSLNVSVTDTGIGISQHDLKRLFRPFEQVDNSNTRGAGGSGLGLSISKRIIDLLGGKLEIESELGKGSTFRFTIATGSLDSVTWVPKESDALAEAESQNPSDTLPAVKGRVLTVDDRRDIRFLAKAFLQSAGATIIERENGEQAIETWVEAREKGEAIDAILMDLQMPVMDGLTATRRLREEGYTGPIIALTASAMDADRQGSLAAGCTDFVSKPINKADLITKLAAWIAHSEQDSQPE</sequence>
<dbReference type="Pfam" id="PF02518">
    <property type="entry name" value="HATPase_c"/>
    <property type="match status" value="1"/>
</dbReference>
<comment type="caution">
    <text evidence="22">The sequence shown here is derived from an EMBL/GenBank/DDBJ whole genome shotgun (WGS) entry which is preliminary data.</text>
</comment>
<dbReference type="SUPFAM" id="SSF52738">
    <property type="entry name" value="Methylesterase CheB, C-terminal domain"/>
    <property type="match status" value="1"/>
</dbReference>
<keyword evidence="23" id="KW-1185">Reference proteome</keyword>
<dbReference type="PROSITE" id="PS50123">
    <property type="entry name" value="CHER"/>
    <property type="match status" value="1"/>
</dbReference>
<comment type="catalytic activity">
    <reaction evidence="2">
        <text>L-glutamyl-[protein] + S-adenosyl-L-methionine = [protein]-L-glutamate 5-O-methyl ester + S-adenosyl-L-homocysteine</text>
        <dbReference type="Rhea" id="RHEA:24452"/>
        <dbReference type="Rhea" id="RHEA-COMP:10208"/>
        <dbReference type="Rhea" id="RHEA-COMP:10311"/>
        <dbReference type="ChEBI" id="CHEBI:29973"/>
        <dbReference type="ChEBI" id="CHEBI:57856"/>
        <dbReference type="ChEBI" id="CHEBI:59789"/>
        <dbReference type="ChEBI" id="CHEBI:82795"/>
        <dbReference type="EC" id="2.1.1.80"/>
    </reaction>
</comment>
<dbReference type="CDD" id="cd17546">
    <property type="entry name" value="REC_hyHK_CKI1_RcsC-like"/>
    <property type="match status" value="1"/>
</dbReference>
<dbReference type="InterPro" id="IPR003661">
    <property type="entry name" value="HisK_dim/P_dom"/>
</dbReference>
<dbReference type="Pfam" id="PF03705">
    <property type="entry name" value="CheR_N"/>
    <property type="match status" value="1"/>
</dbReference>
<keyword evidence="8" id="KW-0418">Kinase</keyword>
<feature type="active site" evidence="12">
    <location>
        <position position="60"/>
    </location>
</feature>
<dbReference type="SMART" id="SM00086">
    <property type="entry name" value="PAC"/>
    <property type="match status" value="2"/>
</dbReference>
<evidence type="ECO:0000256" key="11">
    <source>
        <dbReference type="ARBA" id="ARBA00023136"/>
    </source>
</evidence>
<dbReference type="Gene3D" id="2.10.70.100">
    <property type="match status" value="1"/>
</dbReference>
<comment type="subcellular location">
    <subcellularLocation>
        <location evidence="3">Membrane</location>
    </subcellularLocation>
</comment>
<gene>
    <name evidence="22" type="ORF">FYK55_17255</name>
</gene>
<dbReference type="Gene3D" id="3.40.50.2300">
    <property type="match status" value="1"/>
</dbReference>
<feature type="region of interest" description="Disordered" evidence="15">
    <location>
        <begin position="1"/>
        <end position="50"/>
    </location>
</feature>
<feature type="domain" description="CheR-type methyltransferase" evidence="21">
    <location>
        <begin position="254"/>
        <end position="493"/>
    </location>
</feature>
<evidence type="ECO:0000256" key="1">
    <source>
        <dbReference type="ARBA" id="ARBA00000085"/>
    </source>
</evidence>
<feature type="modified residue" description="4-aspartylphosphate" evidence="13">
    <location>
        <position position="1773"/>
    </location>
</feature>
<dbReference type="PROSITE" id="PS50122">
    <property type="entry name" value="CHEB"/>
    <property type="match status" value="1"/>
</dbReference>
<evidence type="ECO:0000313" key="23">
    <source>
        <dbReference type="Proteomes" id="UP000324479"/>
    </source>
</evidence>
<dbReference type="PANTHER" id="PTHR24422:SF27">
    <property type="entry name" value="PROTEIN-GLUTAMATE O-METHYLTRANSFERASE"/>
    <property type="match status" value="1"/>
</dbReference>
<evidence type="ECO:0000313" key="22">
    <source>
        <dbReference type="EMBL" id="KAA5541324.1"/>
    </source>
</evidence>
<feature type="domain" description="PAC" evidence="19">
    <location>
        <begin position="1396"/>
        <end position="1451"/>
    </location>
</feature>
<dbReference type="CDD" id="cd16922">
    <property type="entry name" value="HATPase_EvgS-ArcB-TorS-like"/>
    <property type="match status" value="1"/>
</dbReference>
<keyword evidence="9" id="KW-0067">ATP-binding</keyword>
<dbReference type="InterPro" id="IPR022642">
    <property type="entry name" value="CheR_C"/>
</dbReference>
<dbReference type="FunFam" id="1.10.287.130:FF:000038">
    <property type="entry name" value="Sensory transduction histidine kinase"/>
    <property type="match status" value="1"/>
</dbReference>
<evidence type="ECO:0000259" key="20">
    <source>
        <dbReference type="PROSITE" id="PS50122"/>
    </source>
</evidence>
<dbReference type="GO" id="GO:0008984">
    <property type="term" value="F:protein-glutamate methylesterase activity"/>
    <property type="evidence" value="ECO:0007669"/>
    <property type="project" value="InterPro"/>
</dbReference>
<dbReference type="InterPro" id="IPR035965">
    <property type="entry name" value="PAS-like_dom_sf"/>
</dbReference>
<dbReference type="InterPro" id="IPR036890">
    <property type="entry name" value="HATPase_C_sf"/>
</dbReference>
<dbReference type="GO" id="GO:0005737">
    <property type="term" value="C:cytoplasm"/>
    <property type="evidence" value="ECO:0007669"/>
    <property type="project" value="InterPro"/>
</dbReference>
<evidence type="ECO:0000256" key="2">
    <source>
        <dbReference type="ARBA" id="ARBA00001541"/>
    </source>
</evidence>
<proteinExistence type="predicted"/>
<dbReference type="GO" id="GO:0032259">
    <property type="term" value="P:methylation"/>
    <property type="evidence" value="ECO:0007669"/>
    <property type="project" value="UniProtKB-KW"/>
</dbReference>
<dbReference type="Gene3D" id="3.30.565.10">
    <property type="entry name" value="Histidine kinase-like ATPase, C-terminal domain"/>
    <property type="match status" value="1"/>
</dbReference>
<feature type="active site" evidence="12">
    <location>
        <position position="87"/>
    </location>
</feature>
<keyword evidence="10" id="KW-0902">Two-component regulatory system</keyword>
<dbReference type="SMART" id="SM00065">
    <property type="entry name" value="GAF"/>
    <property type="match status" value="1"/>
</dbReference>
<dbReference type="InterPro" id="IPR000700">
    <property type="entry name" value="PAS-assoc_C"/>
</dbReference>
<accession>A0A5M6D1I1</accession>
<keyword evidence="12" id="KW-0145">Chemotaxis</keyword>
<feature type="active site" evidence="12">
    <location>
        <position position="179"/>
    </location>
</feature>
<dbReference type="SMART" id="SM00091">
    <property type="entry name" value="PAS"/>
    <property type="match status" value="3"/>
</dbReference>
<dbReference type="Pfam" id="PF00072">
    <property type="entry name" value="Response_reg"/>
    <property type="match status" value="1"/>
</dbReference>
<evidence type="ECO:0000256" key="8">
    <source>
        <dbReference type="ARBA" id="ARBA00022777"/>
    </source>
</evidence>
<dbReference type="GO" id="GO:0005524">
    <property type="term" value="F:ATP binding"/>
    <property type="evidence" value="ECO:0007669"/>
    <property type="project" value="UniProtKB-KW"/>
</dbReference>
<evidence type="ECO:0000256" key="7">
    <source>
        <dbReference type="ARBA" id="ARBA00022741"/>
    </source>
</evidence>
<dbReference type="InterPro" id="IPR000673">
    <property type="entry name" value="Sig_transdc_resp-reg_Me-estase"/>
</dbReference>
<dbReference type="CDD" id="cd16434">
    <property type="entry name" value="CheB-CheR_fusion"/>
    <property type="match status" value="1"/>
</dbReference>
<evidence type="ECO:0000256" key="12">
    <source>
        <dbReference type="PROSITE-ProRule" id="PRU00050"/>
    </source>
</evidence>
<dbReference type="InterPro" id="IPR036097">
    <property type="entry name" value="HisK_dim/P_sf"/>
</dbReference>
<dbReference type="InterPro" id="IPR011006">
    <property type="entry name" value="CheY-like_superfamily"/>
</dbReference>
<keyword evidence="14" id="KW-0175">Coiled coil</keyword>
<dbReference type="GO" id="GO:0016020">
    <property type="term" value="C:membrane"/>
    <property type="evidence" value="ECO:0007669"/>
    <property type="project" value="UniProtKB-SubCell"/>
</dbReference>
<dbReference type="Pfam" id="PF08447">
    <property type="entry name" value="PAS_3"/>
    <property type="match status" value="1"/>
</dbReference>
<dbReference type="GO" id="GO:0000156">
    <property type="term" value="F:phosphorelay response regulator activity"/>
    <property type="evidence" value="ECO:0007669"/>
    <property type="project" value="InterPro"/>
</dbReference>
<dbReference type="SUPFAM" id="SSF52172">
    <property type="entry name" value="CheY-like"/>
    <property type="match status" value="1"/>
</dbReference>
<dbReference type="SUPFAM" id="SSF47757">
    <property type="entry name" value="Chemotaxis receptor methyltransferase CheR, N-terminal domain"/>
    <property type="match status" value="1"/>
</dbReference>
<dbReference type="CDD" id="cd00082">
    <property type="entry name" value="HisKA"/>
    <property type="match status" value="1"/>
</dbReference>
<dbReference type="SMART" id="SM00388">
    <property type="entry name" value="HisKA"/>
    <property type="match status" value="1"/>
</dbReference>
<dbReference type="GO" id="GO:0008983">
    <property type="term" value="F:protein-glutamate O-methyltransferase activity"/>
    <property type="evidence" value="ECO:0007669"/>
    <property type="project" value="UniProtKB-EC"/>
</dbReference>
<dbReference type="Proteomes" id="UP000324479">
    <property type="component" value="Unassembled WGS sequence"/>
</dbReference>
<keyword evidence="12" id="KW-0378">Hydrolase</keyword>
<protein>
    <submittedName>
        <fullName evidence="22">PAS domain S-box protein</fullName>
    </submittedName>
</protein>
<dbReference type="Gene3D" id="3.40.50.180">
    <property type="entry name" value="Methylesterase CheB, C-terminal domain"/>
    <property type="match status" value="1"/>
</dbReference>
<evidence type="ECO:0000259" key="21">
    <source>
        <dbReference type="PROSITE" id="PS50123"/>
    </source>
</evidence>
<dbReference type="InterPro" id="IPR029063">
    <property type="entry name" value="SAM-dependent_MTases_sf"/>
</dbReference>
<dbReference type="Pfam" id="PF01339">
    <property type="entry name" value="CheB_methylest"/>
    <property type="match status" value="1"/>
</dbReference>
<dbReference type="SUPFAM" id="SSF55785">
    <property type="entry name" value="PYP-like sensor domain (PAS domain)"/>
    <property type="match status" value="4"/>
</dbReference>
<reference evidence="22 23" key="1">
    <citation type="submission" date="2019-08" db="EMBL/GenBank/DDBJ databases">
        <authorList>
            <person name="Dhanesh K."/>
            <person name="Kumar G."/>
            <person name="Sasikala C."/>
            <person name="Venkata Ramana C."/>
        </authorList>
    </citation>
    <scope>NUCLEOTIDE SEQUENCE [LARGE SCALE GENOMIC DNA]</scope>
    <source>
        <strain evidence="22 23">JC645</strain>
    </source>
</reference>